<protein>
    <recommendedName>
        <fullName evidence="2 7">Glutamate racemase</fullName>
        <ecNumber evidence="2 7">5.1.1.3</ecNumber>
    </recommendedName>
</protein>
<feature type="binding site" evidence="7">
    <location>
        <begin position="76"/>
        <end position="77"/>
    </location>
    <ligand>
        <name>substrate</name>
    </ligand>
</feature>
<dbReference type="HAMAP" id="MF_00258">
    <property type="entry name" value="Glu_racemase"/>
    <property type="match status" value="1"/>
</dbReference>
<sequence>MTYSPTILVFDSGLGGLTVLREVVAARPDAHFVYVADDAFFPYGHHSEDEIIARVVPLMGELIGTHDPDLIVIACNTASTLVLSHLRAAYSLPFVGTVPAIKPACAQSKTRRVSVLGTKGTVKREYTKALIRDFGLGCEVTLVGSPELASLAEAALSGHPISDGDILAELAPCFVGDPADATSRTDTVVLACTHYPLLLDRMKTLAPWPVEWIDPAPAIARRVSDLLGTQIGGIAQSGAEMIFTSNRVHGLSATLTPFFGGRALA</sequence>
<dbReference type="EMBL" id="CP096255">
    <property type="protein sequence ID" value="UPT85033.1"/>
    <property type="molecule type" value="Genomic_DNA"/>
</dbReference>
<evidence type="ECO:0000256" key="1">
    <source>
        <dbReference type="ARBA" id="ARBA00001602"/>
    </source>
</evidence>
<evidence type="ECO:0000256" key="4">
    <source>
        <dbReference type="ARBA" id="ARBA00022984"/>
    </source>
</evidence>
<dbReference type="PROSITE" id="PS00924">
    <property type="entry name" value="ASP_GLU_RACEMASE_2"/>
    <property type="match status" value="1"/>
</dbReference>
<feature type="binding site" evidence="7">
    <location>
        <begin position="193"/>
        <end position="194"/>
    </location>
    <ligand>
        <name>substrate</name>
    </ligand>
</feature>
<dbReference type="GO" id="GO:0008360">
    <property type="term" value="P:regulation of cell shape"/>
    <property type="evidence" value="ECO:0007669"/>
    <property type="project" value="UniProtKB-KW"/>
</dbReference>
<feature type="active site" description="Proton donor/acceptor" evidence="7">
    <location>
        <position position="75"/>
    </location>
</feature>
<evidence type="ECO:0000256" key="5">
    <source>
        <dbReference type="ARBA" id="ARBA00023235"/>
    </source>
</evidence>
<dbReference type="InterPro" id="IPR018187">
    <property type="entry name" value="Asp/Glu_racemase_AS_1"/>
</dbReference>
<comment type="catalytic activity">
    <reaction evidence="1 7">
        <text>L-glutamate = D-glutamate</text>
        <dbReference type="Rhea" id="RHEA:12813"/>
        <dbReference type="ChEBI" id="CHEBI:29985"/>
        <dbReference type="ChEBI" id="CHEBI:29986"/>
        <dbReference type="EC" id="5.1.1.3"/>
    </reaction>
</comment>
<evidence type="ECO:0000256" key="7">
    <source>
        <dbReference type="HAMAP-Rule" id="MF_00258"/>
    </source>
</evidence>
<comment type="function">
    <text evidence="7">Provides the (R)-glutamate required for cell wall biosynthesis.</text>
</comment>
<keyword evidence="4 7" id="KW-0573">Peptidoglycan synthesis</keyword>
<feature type="binding site" evidence="7">
    <location>
        <begin position="43"/>
        <end position="44"/>
    </location>
    <ligand>
        <name>substrate</name>
    </ligand>
</feature>
<dbReference type="Proteomes" id="UP000551709">
    <property type="component" value="Chromosome"/>
</dbReference>
<dbReference type="SUPFAM" id="SSF53681">
    <property type="entry name" value="Aspartate/glutamate racemase"/>
    <property type="match status" value="2"/>
</dbReference>
<gene>
    <name evidence="7 8" type="primary">murI</name>
    <name evidence="8" type="ORF">HAP41_0000032555</name>
</gene>
<dbReference type="PANTHER" id="PTHR21198">
    <property type="entry name" value="GLUTAMATE RACEMASE"/>
    <property type="match status" value="1"/>
</dbReference>
<dbReference type="InterPro" id="IPR015942">
    <property type="entry name" value="Asp/Glu/hydantoin_racemase"/>
</dbReference>
<dbReference type="InterPro" id="IPR001920">
    <property type="entry name" value="Asp/Glu_race"/>
</dbReference>
<reference evidence="8" key="1">
    <citation type="journal article" date="2017" name="Syst. Appl. Microbiol.">
        <title>Soybeans inoculated with root zone soils of Canadian native legumes harbour diverse and novel Bradyrhizobium spp. that possess agricultural potential.</title>
        <authorList>
            <person name="Bromfield E.S.P."/>
            <person name="Cloutier S."/>
            <person name="Tambong J.T."/>
            <person name="Tran Thi T.V."/>
        </authorList>
    </citation>
    <scope>NUCLEOTIDE SEQUENCE</scope>
    <source>
        <strain evidence="8">1S5</strain>
    </source>
</reference>
<dbReference type="AlphaFoldDB" id="A0A8T5VGU4"/>
<evidence type="ECO:0000313" key="8">
    <source>
        <dbReference type="EMBL" id="UPT85033.1"/>
    </source>
</evidence>
<dbReference type="PROSITE" id="PS00923">
    <property type="entry name" value="ASP_GLU_RACEMASE_1"/>
    <property type="match status" value="1"/>
</dbReference>
<keyword evidence="6 7" id="KW-0961">Cell wall biogenesis/degradation</keyword>
<proteinExistence type="inferred from homology"/>
<dbReference type="GO" id="GO:0009252">
    <property type="term" value="P:peptidoglycan biosynthetic process"/>
    <property type="evidence" value="ECO:0007669"/>
    <property type="project" value="UniProtKB-UniRule"/>
</dbReference>
<comment type="pathway">
    <text evidence="7">Cell wall biogenesis; peptidoglycan biosynthesis.</text>
</comment>
<organism evidence="8 9">
    <name type="scientific">Bradyrhizobium barranii subsp. apii</name>
    <dbReference type="NCBI Taxonomy" id="2819348"/>
    <lineage>
        <taxon>Bacteria</taxon>
        <taxon>Pseudomonadati</taxon>
        <taxon>Pseudomonadota</taxon>
        <taxon>Alphaproteobacteria</taxon>
        <taxon>Hyphomicrobiales</taxon>
        <taxon>Nitrobacteraceae</taxon>
        <taxon>Bradyrhizobium</taxon>
        <taxon>Bradyrhizobium barranii</taxon>
    </lineage>
</organism>
<dbReference type="InterPro" id="IPR004391">
    <property type="entry name" value="Glu_race"/>
</dbReference>
<evidence type="ECO:0000256" key="2">
    <source>
        <dbReference type="ARBA" id="ARBA00013090"/>
    </source>
</evidence>
<dbReference type="Pfam" id="PF01177">
    <property type="entry name" value="Asp_Glu_race"/>
    <property type="match status" value="1"/>
</dbReference>
<reference evidence="8" key="2">
    <citation type="submission" date="2022-04" db="EMBL/GenBank/DDBJ databases">
        <authorList>
            <person name="Bromfield E.S.P."/>
            <person name="Cloutier S."/>
        </authorList>
    </citation>
    <scope>NUCLEOTIDE SEQUENCE</scope>
    <source>
        <strain evidence="8">1S5</strain>
    </source>
</reference>
<dbReference type="RefSeq" id="WP_063982379.1">
    <property type="nucleotide sequence ID" value="NZ_CP096251.1"/>
</dbReference>
<dbReference type="EC" id="5.1.1.3" evidence="2 7"/>
<accession>A0A8T5VGU4</accession>
<dbReference type="GO" id="GO:0008881">
    <property type="term" value="F:glutamate racemase activity"/>
    <property type="evidence" value="ECO:0007669"/>
    <property type="project" value="UniProtKB-UniRule"/>
</dbReference>
<feature type="binding site" evidence="7">
    <location>
        <begin position="11"/>
        <end position="12"/>
    </location>
    <ligand>
        <name>substrate</name>
    </ligand>
</feature>
<evidence type="ECO:0000256" key="6">
    <source>
        <dbReference type="ARBA" id="ARBA00023316"/>
    </source>
</evidence>
<keyword evidence="3 7" id="KW-0133">Cell shape</keyword>
<evidence type="ECO:0000256" key="3">
    <source>
        <dbReference type="ARBA" id="ARBA00022960"/>
    </source>
</evidence>
<dbReference type="Gene3D" id="3.40.50.1860">
    <property type="match status" value="2"/>
</dbReference>
<feature type="active site" description="Proton donor/acceptor" evidence="7">
    <location>
        <position position="192"/>
    </location>
</feature>
<dbReference type="NCBIfam" id="TIGR00067">
    <property type="entry name" value="glut_race"/>
    <property type="match status" value="1"/>
</dbReference>
<dbReference type="InterPro" id="IPR033134">
    <property type="entry name" value="Asp/Glu_racemase_AS_2"/>
</dbReference>
<name>A0A8T5VGU4_9BRAD</name>
<comment type="similarity">
    <text evidence="7">Belongs to the aspartate/glutamate racemases family.</text>
</comment>
<dbReference type="PANTHER" id="PTHR21198:SF2">
    <property type="entry name" value="GLUTAMATE RACEMASE"/>
    <property type="match status" value="1"/>
</dbReference>
<dbReference type="GO" id="GO:0071555">
    <property type="term" value="P:cell wall organization"/>
    <property type="evidence" value="ECO:0007669"/>
    <property type="project" value="UniProtKB-KW"/>
</dbReference>
<evidence type="ECO:0000313" key="9">
    <source>
        <dbReference type="Proteomes" id="UP000551709"/>
    </source>
</evidence>
<keyword evidence="5 7" id="KW-0413">Isomerase</keyword>